<organism evidence="2 3">
    <name type="scientific">Caenorhabditis tropicalis</name>
    <dbReference type="NCBI Taxonomy" id="1561998"/>
    <lineage>
        <taxon>Eukaryota</taxon>
        <taxon>Metazoa</taxon>
        <taxon>Ecdysozoa</taxon>
        <taxon>Nematoda</taxon>
        <taxon>Chromadorea</taxon>
        <taxon>Rhabditida</taxon>
        <taxon>Rhabditina</taxon>
        <taxon>Rhabditomorpha</taxon>
        <taxon>Rhabditoidea</taxon>
        <taxon>Rhabditidae</taxon>
        <taxon>Peloderinae</taxon>
        <taxon>Caenorhabditis</taxon>
    </lineage>
</organism>
<proteinExistence type="predicted"/>
<name>A0A1I7TT77_9PELO</name>
<sequence length="88" mass="9646">MAKRPATVATEVKEEAKKMAITFQMKTFMDQAAKALTESRPPPKCKMCHENHFTSDCTKKAGIRVIMGTSSNDAGSRTPQSTGCFPLH</sequence>
<evidence type="ECO:0000313" key="2">
    <source>
        <dbReference type="Proteomes" id="UP000095282"/>
    </source>
</evidence>
<protein>
    <submittedName>
        <fullName evidence="3">EIF3g domain-containing protein</fullName>
    </submittedName>
</protein>
<dbReference type="Proteomes" id="UP000095282">
    <property type="component" value="Unplaced"/>
</dbReference>
<dbReference type="WBParaSite" id="Csp11.Scaffold629.g11537.t1">
    <property type="protein sequence ID" value="Csp11.Scaffold629.g11537.t1"/>
    <property type="gene ID" value="Csp11.Scaffold629.g11537"/>
</dbReference>
<evidence type="ECO:0000256" key="1">
    <source>
        <dbReference type="SAM" id="MobiDB-lite"/>
    </source>
</evidence>
<dbReference type="AlphaFoldDB" id="A0A1I7TT77"/>
<accession>A0A1I7TT77</accession>
<feature type="region of interest" description="Disordered" evidence="1">
    <location>
        <begin position="69"/>
        <end position="88"/>
    </location>
</feature>
<evidence type="ECO:0000313" key="3">
    <source>
        <dbReference type="WBParaSite" id="Csp11.Scaffold629.g11537.t1"/>
    </source>
</evidence>
<reference evidence="3" key="1">
    <citation type="submission" date="2016-11" db="UniProtKB">
        <authorList>
            <consortium name="WormBaseParasite"/>
        </authorList>
    </citation>
    <scope>IDENTIFICATION</scope>
</reference>
<keyword evidence="2" id="KW-1185">Reference proteome</keyword>